<dbReference type="GO" id="GO:0003676">
    <property type="term" value="F:nucleic acid binding"/>
    <property type="evidence" value="ECO:0007669"/>
    <property type="project" value="InterPro"/>
</dbReference>
<evidence type="ECO:0000313" key="7">
    <source>
        <dbReference type="EMBL" id="QHU02731.1"/>
    </source>
</evidence>
<dbReference type="SUPFAM" id="SSF52540">
    <property type="entry name" value="P-loop containing nucleoside triphosphate hydrolases"/>
    <property type="match status" value="1"/>
</dbReference>
<dbReference type="GO" id="GO:0005524">
    <property type="term" value="F:ATP binding"/>
    <property type="evidence" value="ECO:0007669"/>
    <property type="project" value="UniProtKB-KW"/>
</dbReference>
<dbReference type="Pfam" id="PF00271">
    <property type="entry name" value="Helicase_C"/>
    <property type="match status" value="1"/>
</dbReference>
<dbReference type="InterPro" id="IPR012961">
    <property type="entry name" value="Ski2/MTR4_C"/>
</dbReference>
<evidence type="ECO:0000256" key="4">
    <source>
        <dbReference type="ARBA" id="ARBA00022840"/>
    </source>
</evidence>
<protein>
    <recommendedName>
        <fullName evidence="8">Helicase</fullName>
    </recommendedName>
</protein>
<proteinExistence type="predicted"/>
<dbReference type="SMART" id="SM00490">
    <property type="entry name" value="HELICc"/>
    <property type="match status" value="1"/>
</dbReference>
<evidence type="ECO:0000259" key="6">
    <source>
        <dbReference type="PROSITE" id="PS51194"/>
    </source>
</evidence>
<dbReference type="PROSITE" id="PS51192">
    <property type="entry name" value="HELICASE_ATP_BIND_1"/>
    <property type="match status" value="1"/>
</dbReference>
<sequence length="853" mass="99154">MVKTCVDKYNDKSEMMEPHFGMFPFPLSDFQKYAIEGIVKKHHVLVTAHTGSGKTLPAEFAIDYFVKSGKKVIYTSPIKALSNQKFHEFKEKFPHISFGILTGDIKFNPDADVLIMTTEILQNTLFTRSKTDLKSNSYCDLLQFNMNLETELACVIFDEVHYINDEDRGKVWEQTMMLLPSSVQMLMLSATIDRPEIFADWIEQQHKSKTNSGDNEVYLIPTTHRVVPLYHHLFVDTTQTIFKSITDQEKKKQITKYIRRPHLIQSSGGAFNDKCYHEMKAYMKLFQQYKCFTKPQHVLNNICMYLKANELLPAICFVFSRKNVVKYAKEITTNILEDDSKIPYTAEKSCQRILRKLPNFSEIILLPEYRELVMLLEKGIAYHHSGLLPVLREMVELMFAEGYVKLLFATETFSVGLNMPTKTVIFTSLSKYTKSGMRMLYSHEYTQMAGRAGRRNLDTEGHVIHCCNMFENSLPSVSEYRHILSGNPQLLKSKLNFTYELILQLLRNDGNINELVSFIQPSMLNMELNNQVTTQQNVIEHLEKKVKRDTESLPDNDSDVMKAYETYLELIYSEKHCSNRNKQKKITKQLNEYRVKYPEIINGTQLELYTQYKTNSKELSFHINYEKSLREHAKTQINILLRILITSGFVKSIPTSDEVDCNTYKYTLTDIGFSASYINELPGLLFVKCCNNTICDELSLSEFLGFISLFIDVKVSDQNKIYNYGQVKFPSLPVKKIIDDTQLFLYDLRMQEERYQISTQQASLELQYDLYDYVILWCKAESEAECMDVLKKLTEEKELFTGDFVKCLLKIMNTVRELTSVYQTNCNIEMLNYLQATQQKLLKFVATNESIYI</sequence>
<dbReference type="InterPro" id="IPR011545">
    <property type="entry name" value="DEAD/DEAH_box_helicase_dom"/>
</dbReference>
<keyword evidence="3" id="KW-0347">Helicase</keyword>
<dbReference type="InterPro" id="IPR001650">
    <property type="entry name" value="Helicase_C-like"/>
</dbReference>
<evidence type="ECO:0000256" key="1">
    <source>
        <dbReference type="ARBA" id="ARBA00022741"/>
    </source>
</evidence>
<dbReference type="Gene3D" id="1.10.3380.30">
    <property type="match status" value="1"/>
</dbReference>
<dbReference type="EMBL" id="MN740362">
    <property type="protein sequence ID" value="QHU02731.1"/>
    <property type="molecule type" value="Genomic_DNA"/>
</dbReference>
<dbReference type="GO" id="GO:0055087">
    <property type="term" value="C:Ski complex"/>
    <property type="evidence" value="ECO:0007669"/>
    <property type="project" value="TreeGrafter"/>
</dbReference>
<evidence type="ECO:0000256" key="2">
    <source>
        <dbReference type="ARBA" id="ARBA00022801"/>
    </source>
</evidence>
<name>A0A6C0JCW9_9ZZZZ</name>
<dbReference type="Pfam" id="PF00270">
    <property type="entry name" value="DEAD"/>
    <property type="match status" value="1"/>
</dbReference>
<dbReference type="InterPro" id="IPR014001">
    <property type="entry name" value="Helicase_ATP-bd"/>
</dbReference>
<accession>A0A6C0JCW9</accession>
<dbReference type="Pfam" id="PF08148">
    <property type="entry name" value="DSHCT"/>
    <property type="match status" value="1"/>
</dbReference>
<keyword evidence="2" id="KW-0378">Hydrolase</keyword>
<keyword evidence="1" id="KW-0547">Nucleotide-binding</keyword>
<dbReference type="InterPro" id="IPR027417">
    <property type="entry name" value="P-loop_NTPase"/>
</dbReference>
<evidence type="ECO:0008006" key="8">
    <source>
        <dbReference type="Google" id="ProtNLM"/>
    </source>
</evidence>
<dbReference type="GO" id="GO:0004386">
    <property type="term" value="F:helicase activity"/>
    <property type="evidence" value="ECO:0007669"/>
    <property type="project" value="UniProtKB-KW"/>
</dbReference>
<keyword evidence="4" id="KW-0067">ATP-binding</keyword>
<dbReference type="GO" id="GO:0070478">
    <property type="term" value="P:nuclear-transcribed mRNA catabolic process, 3'-5' exonucleolytic nonsense-mediated decay"/>
    <property type="evidence" value="ECO:0007669"/>
    <property type="project" value="TreeGrafter"/>
</dbReference>
<dbReference type="SMART" id="SM00487">
    <property type="entry name" value="DEXDc"/>
    <property type="match status" value="1"/>
</dbReference>
<organism evidence="7">
    <name type="scientific">viral metagenome</name>
    <dbReference type="NCBI Taxonomy" id="1070528"/>
    <lineage>
        <taxon>unclassified sequences</taxon>
        <taxon>metagenomes</taxon>
        <taxon>organismal metagenomes</taxon>
    </lineage>
</organism>
<dbReference type="PROSITE" id="PS51194">
    <property type="entry name" value="HELICASE_CTER"/>
    <property type="match status" value="1"/>
</dbReference>
<dbReference type="GO" id="GO:0016787">
    <property type="term" value="F:hydrolase activity"/>
    <property type="evidence" value="ECO:0007669"/>
    <property type="project" value="UniProtKB-KW"/>
</dbReference>
<evidence type="ECO:0000259" key="5">
    <source>
        <dbReference type="PROSITE" id="PS51192"/>
    </source>
</evidence>
<dbReference type="AlphaFoldDB" id="A0A6C0JCW9"/>
<evidence type="ECO:0000256" key="3">
    <source>
        <dbReference type="ARBA" id="ARBA00022806"/>
    </source>
</evidence>
<feature type="domain" description="Helicase ATP-binding" evidence="5">
    <location>
        <begin position="35"/>
        <end position="210"/>
    </location>
</feature>
<reference evidence="7" key="1">
    <citation type="journal article" date="2020" name="Nature">
        <title>Giant virus diversity and host interactions through global metagenomics.</title>
        <authorList>
            <person name="Schulz F."/>
            <person name="Roux S."/>
            <person name="Paez-Espino D."/>
            <person name="Jungbluth S."/>
            <person name="Walsh D.A."/>
            <person name="Denef V.J."/>
            <person name="McMahon K.D."/>
            <person name="Konstantinidis K.T."/>
            <person name="Eloe-Fadrosh E.A."/>
            <person name="Kyrpides N.C."/>
            <person name="Woyke T."/>
        </authorList>
    </citation>
    <scope>NUCLEOTIDE SEQUENCE</scope>
    <source>
        <strain evidence="7">GVMAG-M-3300025880-76</strain>
    </source>
</reference>
<dbReference type="PANTHER" id="PTHR12131:SF1">
    <property type="entry name" value="ATP-DEPENDENT RNA HELICASE SUPV3L1, MITOCHONDRIAL-RELATED"/>
    <property type="match status" value="1"/>
</dbReference>
<dbReference type="PANTHER" id="PTHR12131">
    <property type="entry name" value="ATP-DEPENDENT RNA AND DNA HELICASE"/>
    <property type="match status" value="1"/>
</dbReference>
<dbReference type="CDD" id="cd18795">
    <property type="entry name" value="SF2_C_Ski2"/>
    <property type="match status" value="1"/>
</dbReference>
<feature type="domain" description="Helicase C-terminal" evidence="6">
    <location>
        <begin position="349"/>
        <end position="509"/>
    </location>
</feature>
<dbReference type="InterPro" id="IPR050699">
    <property type="entry name" value="RNA-DNA_Helicase"/>
</dbReference>
<dbReference type="Gene3D" id="3.40.50.300">
    <property type="entry name" value="P-loop containing nucleotide triphosphate hydrolases"/>
    <property type="match status" value="2"/>
</dbReference>